<name>A0ABP9G5Q4_9ACTN</name>
<reference evidence="2" key="1">
    <citation type="journal article" date="2019" name="Int. J. Syst. Evol. Microbiol.">
        <title>The Global Catalogue of Microorganisms (GCM) 10K type strain sequencing project: providing services to taxonomists for standard genome sequencing and annotation.</title>
        <authorList>
            <consortium name="The Broad Institute Genomics Platform"/>
            <consortium name="The Broad Institute Genome Sequencing Center for Infectious Disease"/>
            <person name="Wu L."/>
            <person name="Ma J."/>
        </authorList>
    </citation>
    <scope>NUCLEOTIDE SEQUENCE [LARGE SCALE GENOMIC DNA]</scope>
    <source>
        <strain evidence="2">JCM 18123</strain>
    </source>
</reference>
<comment type="caution">
    <text evidence="1">The sequence shown here is derived from an EMBL/GenBank/DDBJ whole genome shotgun (WGS) entry which is preliminary data.</text>
</comment>
<proteinExistence type="predicted"/>
<dbReference type="RefSeq" id="WP_345555284.1">
    <property type="nucleotide sequence ID" value="NZ_BAABIK010000002.1"/>
</dbReference>
<keyword evidence="2" id="KW-1185">Reference proteome</keyword>
<accession>A0ABP9G5Q4</accession>
<gene>
    <name evidence="1" type="ORF">GCM10023224_05060</name>
</gene>
<organism evidence="1 2">
    <name type="scientific">Streptomonospora halophila</name>
    <dbReference type="NCBI Taxonomy" id="427369"/>
    <lineage>
        <taxon>Bacteria</taxon>
        <taxon>Bacillati</taxon>
        <taxon>Actinomycetota</taxon>
        <taxon>Actinomycetes</taxon>
        <taxon>Streptosporangiales</taxon>
        <taxon>Nocardiopsidaceae</taxon>
        <taxon>Streptomonospora</taxon>
    </lineage>
</organism>
<sequence length="141" mass="15128">MPAPFVLFGDPLLVATTYLRDVLGAAATEVAHEPPGPEEYAAALPLVLITQLPSPPMLNRYALDVARLDVEVHHDGELADAMGLARLANAHMRALGGRTVELVTVSTVRNTTTPEPREDPNDSVRVAGFTCELVLRPIPQS</sequence>
<evidence type="ECO:0000313" key="1">
    <source>
        <dbReference type="EMBL" id="GAA4928761.1"/>
    </source>
</evidence>
<evidence type="ECO:0000313" key="2">
    <source>
        <dbReference type="Proteomes" id="UP001499993"/>
    </source>
</evidence>
<protein>
    <recommendedName>
        <fullName evidence="3">Tail terminator</fullName>
    </recommendedName>
</protein>
<dbReference type="EMBL" id="BAABIK010000002">
    <property type="protein sequence ID" value="GAA4928761.1"/>
    <property type="molecule type" value="Genomic_DNA"/>
</dbReference>
<dbReference type="Proteomes" id="UP001499993">
    <property type="component" value="Unassembled WGS sequence"/>
</dbReference>
<evidence type="ECO:0008006" key="3">
    <source>
        <dbReference type="Google" id="ProtNLM"/>
    </source>
</evidence>